<dbReference type="EMBL" id="WOEZ01000185">
    <property type="protein sequence ID" value="NPT59136.1"/>
    <property type="molecule type" value="Genomic_DNA"/>
</dbReference>
<dbReference type="AlphaFoldDB" id="A0A972NSY6"/>
<gene>
    <name evidence="1" type="ORF">GNZ13_32410</name>
</gene>
<sequence length="52" mass="5643">MRTDQTFTTSGEEVVLAVSLELAAAKWKVALHDGRREKPAVHTVAQPQAAAR</sequence>
<protein>
    <submittedName>
        <fullName evidence="1">IS110 family transposase</fullName>
    </submittedName>
</protein>
<dbReference type="Proteomes" id="UP000655523">
    <property type="component" value="Unassembled WGS sequence"/>
</dbReference>
<evidence type="ECO:0000313" key="1">
    <source>
        <dbReference type="EMBL" id="NPT59136.1"/>
    </source>
</evidence>
<keyword evidence="2" id="KW-1185">Reference proteome</keyword>
<feature type="non-terminal residue" evidence="1">
    <location>
        <position position="52"/>
    </location>
</feature>
<comment type="caution">
    <text evidence="1">The sequence shown here is derived from an EMBL/GenBank/DDBJ whole genome shotgun (WGS) entry which is preliminary data.</text>
</comment>
<proteinExistence type="predicted"/>
<evidence type="ECO:0000313" key="2">
    <source>
        <dbReference type="Proteomes" id="UP000655523"/>
    </source>
</evidence>
<name>A0A972NSY6_9BURK</name>
<organism evidence="1 2">
    <name type="scientific">Paraburkholderia elongata</name>
    <dbReference type="NCBI Taxonomy" id="2675747"/>
    <lineage>
        <taxon>Bacteria</taxon>
        <taxon>Pseudomonadati</taxon>
        <taxon>Pseudomonadota</taxon>
        <taxon>Betaproteobacteria</taxon>
        <taxon>Burkholderiales</taxon>
        <taxon>Burkholderiaceae</taxon>
        <taxon>Paraburkholderia</taxon>
    </lineage>
</organism>
<reference evidence="1 2" key="1">
    <citation type="submission" date="2019-11" db="EMBL/GenBank/DDBJ databases">
        <title>Metabolism of dissolved organic matter in forest soils.</title>
        <authorList>
            <person name="Cyle K.T."/>
            <person name="Wilhelm R.C."/>
            <person name="Martinez C.E."/>
        </authorList>
    </citation>
    <scope>NUCLEOTIDE SEQUENCE [LARGE SCALE GENOMIC DNA]</scope>
    <source>
        <strain evidence="1 2">5N</strain>
    </source>
</reference>
<accession>A0A972NSY6</accession>